<evidence type="ECO:0000256" key="1">
    <source>
        <dbReference type="SAM" id="Phobius"/>
    </source>
</evidence>
<name>A0A1X0RNP0_RHIZD</name>
<gene>
    <name evidence="2" type="ORF">BCV71DRAFT_239081</name>
</gene>
<protein>
    <submittedName>
        <fullName evidence="2">Uncharacterized protein</fullName>
    </submittedName>
</protein>
<evidence type="ECO:0000313" key="2">
    <source>
        <dbReference type="EMBL" id="ORE13662.1"/>
    </source>
</evidence>
<sequence length="107" mass="12407">MNIICVFNHFEYNLLYREPDATLALFLKFYMLQKNAGLREVGPWLFWLFALQYIGVLLTLSHDIAWIDSTIRSNILNLVVTGVCKEKCDCKFGVKGRFVVNIRSLTD</sequence>
<keyword evidence="1" id="KW-0812">Transmembrane</keyword>
<organism evidence="2 3">
    <name type="scientific">Rhizopus microsporus</name>
    <dbReference type="NCBI Taxonomy" id="58291"/>
    <lineage>
        <taxon>Eukaryota</taxon>
        <taxon>Fungi</taxon>
        <taxon>Fungi incertae sedis</taxon>
        <taxon>Mucoromycota</taxon>
        <taxon>Mucoromycotina</taxon>
        <taxon>Mucoromycetes</taxon>
        <taxon>Mucorales</taxon>
        <taxon>Mucorineae</taxon>
        <taxon>Rhizopodaceae</taxon>
        <taxon>Rhizopus</taxon>
    </lineage>
</organism>
<feature type="transmembrane region" description="Helical" evidence="1">
    <location>
        <begin position="44"/>
        <end position="67"/>
    </location>
</feature>
<keyword evidence="1" id="KW-1133">Transmembrane helix</keyword>
<keyword evidence="1" id="KW-0472">Membrane</keyword>
<proteinExistence type="predicted"/>
<dbReference type="AlphaFoldDB" id="A0A1X0RNP0"/>
<dbReference type="Proteomes" id="UP000242381">
    <property type="component" value="Unassembled WGS sequence"/>
</dbReference>
<reference evidence="2 3" key="1">
    <citation type="journal article" date="2016" name="Proc. Natl. Acad. Sci. U.S.A.">
        <title>Lipid metabolic changes in an early divergent fungus govern the establishment of a mutualistic symbiosis with endobacteria.</title>
        <authorList>
            <person name="Lastovetsky O.A."/>
            <person name="Gaspar M.L."/>
            <person name="Mondo S.J."/>
            <person name="LaButti K.M."/>
            <person name="Sandor L."/>
            <person name="Grigoriev I.V."/>
            <person name="Henry S.A."/>
            <person name="Pawlowska T.E."/>
        </authorList>
    </citation>
    <scope>NUCLEOTIDE SEQUENCE [LARGE SCALE GENOMIC DNA]</scope>
    <source>
        <strain evidence="2 3">ATCC 11559</strain>
    </source>
</reference>
<dbReference type="EMBL" id="KV921519">
    <property type="protein sequence ID" value="ORE13662.1"/>
    <property type="molecule type" value="Genomic_DNA"/>
</dbReference>
<evidence type="ECO:0000313" key="3">
    <source>
        <dbReference type="Proteomes" id="UP000242381"/>
    </source>
</evidence>
<accession>A0A1X0RNP0</accession>